<sequence>MCRRRRREPRAESREPRAESQEPRAKSQEPRRHVAACRARIKKPAVAPAGFVSCGTAVA</sequence>
<protein>
    <submittedName>
        <fullName evidence="2">Uncharacterized protein</fullName>
    </submittedName>
</protein>
<dbReference type="AlphaFoldDB" id="A0A494YA22"/>
<evidence type="ECO:0000256" key="1">
    <source>
        <dbReference type="SAM" id="MobiDB-lite"/>
    </source>
</evidence>
<name>A0A494YA22_9BURK</name>
<evidence type="ECO:0000313" key="3">
    <source>
        <dbReference type="Proteomes" id="UP000270342"/>
    </source>
</evidence>
<feature type="region of interest" description="Disordered" evidence="1">
    <location>
        <begin position="1"/>
        <end position="34"/>
    </location>
</feature>
<reference evidence="2 3" key="1">
    <citation type="submission" date="2018-10" db="EMBL/GenBank/DDBJ databases">
        <title>Robbsia sp. DHC34, isolated from soil.</title>
        <authorList>
            <person name="Gao Z.-H."/>
            <person name="Qiu L.-H."/>
        </authorList>
    </citation>
    <scope>NUCLEOTIDE SEQUENCE [LARGE SCALE GENOMIC DNA]</scope>
    <source>
        <strain evidence="2 3">DHC34</strain>
    </source>
</reference>
<evidence type="ECO:0000313" key="2">
    <source>
        <dbReference type="EMBL" id="RKP58570.1"/>
    </source>
</evidence>
<keyword evidence="3" id="KW-1185">Reference proteome</keyword>
<comment type="caution">
    <text evidence="2">The sequence shown here is derived from an EMBL/GenBank/DDBJ whole genome shotgun (WGS) entry which is preliminary data.</text>
</comment>
<accession>A0A494YA22</accession>
<gene>
    <name evidence="2" type="ORF">D7S86_01060</name>
</gene>
<dbReference type="Proteomes" id="UP000270342">
    <property type="component" value="Unassembled WGS sequence"/>
</dbReference>
<proteinExistence type="predicted"/>
<dbReference type="EMBL" id="RBZU01000001">
    <property type="protein sequence ID" value="RKP58570.1"/>
    <property type="molecule type" value="Genomic_DNA"/>
</dbReference>
<organism evidence="2 3">
    <name type="scientific">Pararobbsia silviterrae</name>
    <dbReference type="NCBI Taxonomy" id="1792498"/>
    <lineage>
        <taxon>Bacteria</taxon>
        <taxon>Pseudomonadati</taxon>
        <taxon>Pseudomonadota</taxon>
        <taxon>Betaproteobacteria</taxon>
        <taxon>Burkholderiales</taxon>
        <taxon>Burkholderiaceae</taxon>
        <taxon>Pararobbsia</taxon>
    </lineage>
</organism>
<feature type="compositionally biased region" description="Basic and acidic residues" evidence="1">
    <location>
        <begin position="9"/>
        <end position="32"/>
    </location>
</feature>